<dbReference type="AlphaFoldDB" id="A0A6J8AC12"/>
<dbReference type="Proteomes" id="UP000507470">
    <property type="component" value="Unassembled WGS sequence"/>
</dbReference>
<name>A0A6J8AC12_MYTCO</name>
<dbReference type="EMBL" id="CACVKT020001043">
    <property type="protein sequence ID" value="CAC5364614.1"/>
    <property type="molecule type" value="Genomic_DNA"/>
</dbReference>
<dbReference type="GO" id="GO:0007156">
    <property type="term" value="P:homophilic cell adhesion via plasma membrane adhesion molecules"/>
    <property type="evidence" value="ECO:0007669"/>
    <property type="project" value="TreeGrafter"/>
</dbReference>
<dbReference type="InterPro" id="IPR013151">
    <property type="entry name" value="Immunoglobulin_dom"/>
</dbReference>
<protein>
    <submittedName>
        <fullName evidence="4">HMCN</fullName>
    </submittedName>
</protein>
<dbReference type="InterPro" id="IPR036179">
    <property type="entry name" value="Ig-like_dom_sf"/>
</dbReference>
<dbReference type="GO" id="GO:0008046">
    <property type="term" value="F:axon guidance receptor activity"/>
    <property type="evidence" value="ECO:0007669"/>
    <property type="project" value="TreeGrafter"/>
</dbReference>
<dbReference type="InterPro" id="IPR003599">
    <property type="entry name" value="Ig_sub"/>
</dbReference>
<dbReference type="InterPro" id="IPR003598">
    <property type="entry name" value="Ig_sub2"/>
</dbReference>
<dbReference type="PANTHER" id="PTHR45080">
    <property type="entry name" value="CONTACTIN 5"/>
    <property type="match status" value="1"/>
</dbReference>
<evidence type="ECO:0000256" key="2">
    <source>
        <dbReference type="ARBA" id="ARBA00023157"/>
    </source>
</evidence>
<gene>
    <name evidence="4" type="ORF">MCOR_5596</name>
</gene>
<dbReference type="Pfam" id="PF13927">
    <property type="entry name" value="Ig_3"/>
    <property type="match status" value="4"/>
</dbReference>
<dbReference type="GO" id="GO:0005886">
    <property type="term" value="C:plasma membrane"/>
    <property type="evidence" value="ECO:0007669"/>
    <property type="project" value="TreeGrafter"/>
</dbReference>
<evidence type="ECO:0000259" key="3">
    <source>
        <dbReference type="PROSITE" id="PS50835"/>
    </source>
</evidence>
<keyword evidence="5" id="KW-1185">Reference proteome</keyword>
<dbReference type="InterPro" id="IPR013783">
    <property type="entry name" value="Ig-like_fold"/>
</dbReference>
<dbReference type="PROSITE" id="PS50835">
    <property type="entry name" value="IG_LIKE"/>
    <property type="match status" value="5"/>
</dbReference>
<dbReference type="CDD" id="cd00096">
    <property type="entry name" value="Ig"/>
    <property type="match status" value="3"/>
</dbReference>
<feature type="domain" description="Ig-like" evidence="3">
    <location>
        <begin position="215"/>
        <end position="309"/>
    </location>
</feature>
<evidence type="ECO:0000313" key="4">
    <source>
        <dbReference type="EMBL" id="CAC5364614.1"/>
    </source>
</evidence>
<evidence type="ECO:0000313" key="5">
    <source>
        <dbReference type="Proteomes" id="UP000507470"/>
    </source>
</evidence>
<sequence>MSELHVETVFGKPAVGISKLAYTEQYGTRVTLHCRITPDPKYPNVYVFWRKNISGIMVSIRKGQGKEGMTQENPSLIINYAQFDDSGQYICYGTDKTSTVSSPTISLTIIGDPAIEVDQSKYEVNYGRSVTLRVAIQSNKENPVREVFWKLNNNGVITTIDSETKRISGNSIENPSLTIQTVTTSEAGNFTCFGTHDRGTAISKTIVVQVIGDVPTVRVEKKKYETVYGEDVTMHCIVRAEPPIIDVYWERVQNSIKTIINRGSVGYEGISPNNPSLNIIYNTKTHIGTYRCFATNVVGTAVSGSTTLHVKGDKPNVTTTSSVMKANFGDAVTLECITNAFPKPRNIYWIKRNNDHSPIVLINKEFPGIFGSSIETPSLTIQYATPANKGYYSCFAENTAGVTESKPVNLIVLAALPEVSVPLQPLIVGTGLEVTLKCSIQAVPQAIEVYWQRNTNDYHTLIKASSLSIGGSTVSDPSLTIQKTSASMSGEYACIARNSVGTARSLLTVLKVEQIKKSRSLSGGQSDNQCK</sequence>
<organism evidence="4 5">
    <name type="scientific">Mytilus coruscus</name>
    <name type="common">Sea mussel</name>
    <dbReference type="NCBI Taxonomy" id="42192"/>
    <lineage>
        <taxon>Eukaryota</taxon>
        <taxon>Metazoa</taxon>
        <taxon>Spiralia</taxon>
        <taxon>Lophotrochozoa</taxon>
        <taxon>Mollusca</taxon>
        <taxon>Bivalvia</taxon>
        <taxon>Autobranchia</taxon>
        <taxon>Pteriomorphia</taxon>
        <taxon>Mytilida</taxon>
        <taxon>Mytiloidea</taxon>
        <taxon>Mytilidae</taxon>
        <taxon>Mytilinae</taxon>
        <taxon>Mytilus</taxon>
    </lineage>
</organism>
<keyword evidence="1" id="KW-0732">Signal</keyword>
<feature type="domain" description="Ig-like" evidence="3">
    <location>
        <begin position="417"/>
        <end position="508"/>
    </location>
</feature>
<dbReference type="OrthoDB" id="6150053at2759"/>
<dbReference type="SMART" id="SM00409">
    <property type="entry name" value="IG"/>
    <property type="match status" value="5"/>
</dbReference>
<dbReference type="Gene3D" id="2.60.40.10">
    <property type="entry name" value="Immunoglobulins"/>
    <property type="match status" value="5"/>
</dbReference>
<feature type="domain" description="Ig-like" evidence="3">
    <location>
        <begin position="13"/>
        <end position="108"/>
    </location>
</feature>
<accession>A0A6J8AC12</accession>
<dbReference type="GO" id="GO:0030424">
    <property type="term" value="C:axon"/>
    <property type="evidence" value="ECO:0007669"/>
    <property type="project" value="TreeGrafter"/>
</dbReference>
<dbReference type="PANTHER" id="PTHR45080:SF8">
    <property type="entry name" value="IG-LIKE DOMAIN-CONTAINING PROTEIN"/>
    <property type="match status" value="1"/>
</dbReference>
<dbReference type="InterPro" id="IPR007110">
    <property type="entry name" value="Ig-like_dom"/>
</dbReference>
<feature type="domain" description="Ig-like" evidence="3">
    <location>
        <begin position="315"/>
        <end position="409"/>
    </location>
</feature>
<dbReference type="GO" id="GO:0043025">
    <property type="term" value="C:neuronal cell body"/>
    <property type="evidence" value="ECO:0007669"/>
    <property type="project" value="TreeGrafter"/>
</dbReference>
<dbReference type="SUPFAM" id="SSF48726">
    <property type="entry name" value="Immunoglobulin"/>
    <property type="match status" value="5"/>
</dbReference>
<dbReference type="SMART" id="SM00408">
    <property type="entry name" value="IGc2"/>
    <property type="match status" value="5"/>
</dbReference>
<evidence type="ECO:0000256" key="1">
    <source>
        <dbReference type="ARBA" id="ARBA00022729"/>
    </source>
</evidence>
<dbReference type="GO" id="GO:0050808">
    <property type="term" value="P:synapse organization"/>
    <property type="evidence" value="ECO:0007669"/>
    <property type="project" value="TreeGrafter"/>
</dbReference>
<proteinExistence type="predicted"/>
<reference evidence="4 5" key="1">
    <citation type="submission" date="2020-06" db="EMBL/GenBank/DDBJ databases">
        <authorList>
            <person name="Li R."/>
            <person name="Bekaert M."/>
        </authorList>
    </citation>
    <scope>NUCLEOTIDE SEQUENCE [LARGE SCALE GENOMIC DNA]</scope>
    <source>
        <strain evidence="5">wild</strain>
    </source>
</reference>
<dbReference type="InterPro" id="IPR050958">
    <property type="entry name" value="Cell_Adh-Cytoskel_Orgn"/>
</dbReference>
<keyword evidence="2" id="KW-1015">Disulfide bond</keyword>
<dbReference type="Pfam" id="PF00047">
    <property type="entry name" value="ig"/>
    <property type="match status" value="1"/>
</dbReference>
<feature type="domain" description="Ig-like" evidence="3">
    <location>
        <begin position="113"/>
        <end position="207"/>
    </location>
</feature>